<comment type="caution">
    <text evidence="5">The sequence shown here is derived from an EMBL/GenBank/DDBJ whole genome shotgun (WGS) entry which is preliminary data.</text>
</comment>
<reference evidence="5 6" key="1">
    <citation type="submission" date="2017-01" db="EMBL/GenBank/DDBJ databases">
        <title>The cable genome- insights into the physiology and evolution of filamentous bacteria capable of sulfide oxidation via long distance electron transfer.</title>
        <authorList>
            <person name="Schreiber L."/>
            <person name="Bjerg J.T."/>
            <person name="Boggild A."/>
            <person name="Van De Vossenberg J."/>
            <person name="Meysman F."/>
            <person name="Nielsen L.P."/>
            <person name="Schramm A."/>
            <person name="Kjeldsen K.U."/>
        </authorList>
    </citation>
    <scope>NUCLEOTIDE SEQUENCE [LARGE SCALE GENOMIC DNA]</scope>
    <source>
        <strain evidence="5">A1</strain>
    </source>
</reference>
<dbReference type="AlphaFoldDB" id="A0A3S3QEL0"/>
<accession>A0A3S3QEL0</accession>
<dbReference type="EMBL" id="MTKP01000325">
    <property type="protein sequence ID" value="RWX45460.1"/>
    <property type="molecule type" value="Genomic_DNA"/>
</dbReference>
<evidence type="ECO:0000256" key="2">
    <source>
        <dbReference type="ARBA" id="ARBA00022692"/>
    </source>
</evidence>
<evidence type="ECO:0000313" key="6">
    <source>
        <dbReference type="Proteomes" id="UP000288086"/>
    </source>
</evidence>
<feature type="non-terminal residue" evidence="5">
    <location>
        <position position="1"/>
    </location>
</feature>
<sequence length="195" mass="21107">TVEARLRDKAVRLHARTQFQDNSDADLELIVKNCGDFSEPEKMPLSGQLDLNLKDLSPIAHLTNEDVQATGKFGGRILFGGTARKPTMNGKLALSKGKEKQGEIFIPAAGIGLKEIKIALKGDSRSNTIDAQLSSGEGKIKLTGVARQDAKQYWLADFVIFGKKFQAADLPEYSASSAQISACVMRKQELDSAGL</sequence>
<evidence type="ECO:0000256" key="1">
    <source>
        <dbReference type="ARBA" id="ARBA00004167"/>
    </source>
</evidence>
<dbReference type="PANTHER" id="PTHR36985">
    <property type="entry name" value="TRANSLOCATION AND ASSEMBLY MODULE SUBUNIT TAMB"/>
    <property type="match status" value="1"/>
</dbReference>
<evidence type="ECO:0000256" key="4">
    <source>
        <dbReference type="ARBA" id="ARBA00023136"/>
    </source>
</evidence>
<evidence type="ECO:0000256" key="3">
    <source>
        <dbReference type="ARBA" id="ARBA00022989"/>
    </source>
</evidence>
<organism evidence="5 6">
    <name type="scientific">Candidatus Electrothrix communis</name>
    <dbReference type="NCBI Taxonomy" id="1859133"/>
    <lineage>
        <taxon>Bacteria</taxon>
        <taxon>Pseudomonadati</taxon>
        <taxon>Thermodesulfobacteriota</taxon>
        <taxon>Desulfobulbia</taxon>
        <taxon>Desulfobulbales</taxon>
        <taxon>Desulfobulbaceae</taxon>
        <taxon>Candidatus Electrothrix</taxon>
    </lineage>
</organism>
<comment type="subcellular location">
    <subcellularLocation>
        <location evidence="1">Membrane</location>
        <topology evidence="1">Single-pass membrane protein</topology>
    </subcellularLocation>
</comment>
<dbReference type="PANTHER" id="PTHR36985:SF1">
    <property type="entry name" value="TRANSLOCATION AND ASSEMBLY MODULE SUBUNIT TAMB"/>
    <property type="match status" value="1"/>
</dbReference>
<dbReference type="GO" id="GO:0009306">
    <property type="term" value="P:protein secretion"/>
    <property type="evidence" value="ECO:0007669"/>
    <property type="project" value="TreeGrafter"/>
</dbReference>
<gene>
    <name evidence="5" type="ORF">VT98_13251</name>
</gene>
<keyword evidence="6" id="KW-1185">Reference proteome</keyword>
<dbReference type="GO" id="GO:0097347">
    <property type="term" value="C:TAM protein secretion complex"/>
    <property type="evidence" value="ECO:0007669"/>
    <property type="project" value="TreeGrafter"/>
</dbReference>
<evidence type="ECO:0000313" key="5">
    <source>
        <dbReference type="EMBL" id="RWX45460.1"/>
    </source>
</evidence>
<dbReference type="GO" id="GO:0005886">
    <property type="term" value="C:plasma membrane"/>
    <property type="evidence" value="ECO:0007669"/>
    <property type="project" value="TreeGrafter"/>
</dbReference>
<keyword evidence="4" id="KW-0472">Membrane</keyword>
<keyword evidence="2" id="KW-0812">Transmembrane</keyword>
<dbReference type="Proteomes" id="UP000288086">
    <property type="component" value="Unassembled WGS sequence"/>
</dbReference>
<proteinExistence type="predicted"/>
<protein>
    <submittedName>
        <fullName evidence="5">Translocation and assembly module TamB</fullName>
    </submittedName>
</protein>
<keyword evidence="3" id="KW-1133">Transmembrane helix</keyword>
<name>A0A3S3QEL0_9BACT</name>